<evidence type="ECO:0000313" key="1">
    <source>
        <dbReference type="EMBL" id="KAJ7559409.1"/>
    </source>
</evidence>
<sequence>MALCSPLLVPCSFSLSSARVQPRRHHLSLNHSFALHQCHPLLHISSLSRSLSLEARTPQTWKRSSTNMEAAEEARESLNKPSCLFISSSRRNIQFHYLPHLVIGRDSLIWHFHDSGIRQQHQMCSCSINNITQSEKQGARKKEDIGVVAAIALLKFYKSEISPYIPGSCRYVPTCSEYSMQAYKAYGFFRGTVLTFWRILRCNPWGGSGFDPPRWFDD</sequence>
<keyword evidence="2" id="KW-1185">Reference proteome</keyword>
<organism evidence="1 2">
    <name type="scientific">Diphasiastrum complanatum</name>
    <name type="common">Issler's clubmoss</name>
    <name type="synonym">Lycopodium complanatum</name>
    <dbReference type="NCBI Taxonomy" id="34168"/>
    <lineage>
        <taxon>Eukaryota</taxon>
        <taxon>Viridiplantae</taxon>
        <taxon>Streptophyta</taxon>
        <taxon>Embryophyta</taxon>
        <taxon>Tracheophyta</taxon>
        <taxon>Lycopodiopsida</taxon>
        <taxon>Lycopodiales</taxon>
        <taxon>Lycopodiaceae</taxon>
        <taxon>Lycopodioideae</taxon>
        <taxon>Diphasiastrum</taxon>
    </lineage>
</organism>
<proteinExistence type="predicted"/>
<name>A0ACC2DYK8_DIPCM</name>
<comment type="caution">
    <text evidence="1">The sequence shown here is derived from an EMBL/GenBank/DDBJ whole genome shotgun (WGS) entry which is preliminary data.</text>
</comment>
<dbReference type="EMBL" id="CM055095">
    <property type="protein sequence ID" value="KAJ7559409.1"/>
    <property type="molecule type" value="Genomic_DNA"/>
</dbReference>
<reference evidence="2" key="1">
    <citation type="journal article" date="2024" name="Proc. Natl. Acad. Sci. U.S.A.">
        <title>Extraordinary preservation of gene collinearity over three hundred million years revealed in homosporous lycophytes.</title>
        <authorList>
            <person name="Li C."/>
            <person name="Wickell D."/>
            <person name="Kuo L.Y."/>
            <person name="Chen X."/>
            <person name="Nie B."/>
            <person name="Liao X."/>
            <person name="Peng D."/>
            <person name="Ji J."/>
            <person name="Jenkins J."/>
            <person name="Williams M."/>
            <person name="Shu S."/>
            <person name="Plott C."/>
            <person name="Barry K."/>
            <person name="Rajasekar S."/>
            <person name="Grimwood J."/>
            <person name="Han X."/>
            <person name="Sun S."/>
            <person name="Hou Z."/>
            <person name="He W."/>
            <person name="Dai G."/>
            <person name="Sun C."/>
            <person name="Schmutz J."/>
            <person name="Leebens-Mack J.H."/>
            <person name="Li F.W."/>
            <person name="Wang L."/>
        </authorList>
    </citation>
    <scope>NUCLEOTIDE SEQUENCE [LARGE SCALE GENOMIC DNA]</scope>
    <source>
        <strain evidence="2">cv. PW_Plant_1</strain>
    </source>
</reference>
<gene>
    <name evidence="1" type="ORF">O6H91_04G083700</name>
</gene>
<evidence type="ECO:0000313" key="2">
    <source>
        <dbReference type="Proteomes" id="UP001162992"/>
    </source>
</evidence>
<protein>
    <submittedName>
        <fullName evidence="1">Uncharacterized protein</fullName>
    </submittedName>
</protein>
<accession>A0ACC2DYK8</accession>
<dbReference type="Proteomes" id="UP001162992">
    <property type="component" value="Chromosome 4"/>
</dbReference>